<dbReference type="SUPFAM" id="SSF82171">
    <property type="entry name" value="DPP6 N-terminal domain-like"/>
    <property type="match status" value="1"/>
</dbReference>
<dbReference type="EMBL" id="JBBMFS010000002">
    <property type="protein sequence ID" value="MEQ2554090.1"/>
    <property type="molecule type" value="Genomic_DNA"/>
</dbReference>
<proteinExistence type="predicted"/>
<gene>
    <name evidence="1" type="ORF">WMO37_03545</name>
</gene>
<accession>A0ABV1H320</accession>
<protein>
    <recommendedName>
        <fullName evidence="3">DUF5050 domain-containing protein</fullName>
    </recommendedName>
</protein>
<comment type="caution">
    <text evidence="1">The sequence shown here is derived from an EMBL/GenBank/DDBJ whole genome shotgun (WGS) entry which is preliminary data.</text>
</comment>
<keyword evidence="2" id="KW-1185">Reference proteome</keyword>
<reference evidence="1" key="1">
    <citation type="submission" date="2024-03" db="EMBL/GenBank/DDBJ databases">
        <title>Human intestinal bacterial collection.</title>
        <authorList>
            <person name="Pauvert C."/>
            <person name="Hitch T.C.A."/>
            <person name="Clavel T."/>
        </authorList>
    </citation>
    <scope>NUCLEOTIDE SEQUENCE [LARGE SCALE GENOMIC DNA]</scope>
    <source>
        <strain evidence="1">CLA-AA-H89B</strain>
    </source>
</reference>
<evidence type="ECO:0000313" key="2">
    <source>
        <dbReference type="Proteomes" id="UP001546774"/>
    </source>
</evidence>
<evidence type="ECO:0008006" key="3">
    <source>
        <dbReference type="Google" id="ProtNLM"/>
    </source>
</evidence>
<organism evidence="1 2">
    <name type="scientific">Lachnospira intestinalis</name>
    <dbReference type="NCBI Taxonomy" id="3133158"/>
    <lineage>
        <taxon>Bacteria</taxon>
        <taxon>Bacillati</taxon>
        <taxon>Bacillota</taxon>
        <taxon>Clostridia</taxon>
        <taxon>Lachnospirales</taxon>
        <taxon>Lachnospiraceae</taxon>
        <taxon>Lachnospira</taxon>
    </lineage>
</organism>
<sequence>MSNLKGISEKCADVLKMHEPLVVLDDVVVTVDEEKEILYIVSKEDGVCKEFKLGNSGIEEKTDKEKTDEKQSNGMYGLFHRVTVTPMSSDYSWKNNICGYENKIYLFCRNSFSKEKIYVCDVKTYEKTYIDAMLGAVGCDSKRVVYPQCDEQYIVYVNGKSQLIYQDLNTEKTKYVRYEDGNIVTRCYSFKLLGTKIYFCANHAEYVYDILSSEIKLVYEFDKDSKLDTCLEDYCQQYREAVTEFFDGYQYTVAQNEKKDTVEFAKLNLSTGEMKIEELDMQARREEIGAWQLCKGHLYYTTLNEDAYLVDCDLTSGGYIENILEDKCPLVQDGYSKKFNVIGDWLYYKYGYKYHRISLKDGLHIVCR</sequence>
<name>A0ABV1H320_9FIRM</name>
<dbReference type="Proteomes" id="UP001546774">
    <property type="component" value="Unassembled WGS sequence"/>
</dbReference>
<evidence type="ECO:0000313" key="1">
    <source>
        <dbReference type="EMBL" id="MEQ2554090.1"/>
    </source>
</evidence>